<keyword evidence="9" id="KW-1185">Reference proteome</keyword>
<keyword evidence="5" id="KW-0411">Iron-sulfur</keyword>
<dbReference type="PROSITE" id="PS00198">
    <property type="entry name" value="4FE4S_FER_1"/>
    <property type="match status" value="2"/>
</dbReference>
<sequence>MVEVLPYTEKLKLWRRPEESKKRIPVTTDYPFVEVEKPPEYRGVPHIDPELCIGCGACVNACPPDALIMEWDKENGVKRLTFNAARCIRCYRCVEVCPTGAMQGTLRFEVATPSKEDLVEVVEHRLAKCERCGNYLDFTERQIEYMLKILPDGIFDKEGIRRRAYLCKECRMRETVEEVKKGELR</sequence>
<dbReference type="EMBL" id="HE613800">
    <property type="protein sequence ID" value="CCE70924.1"/>
    <property type="molecule type" value="Genomic_DNA"/>
</dbReference>
<reference evidence="7" key="3">
    <citation type="journal article" date="2001" name="Genome Res.">
        <title>Genome evolution at the genus level: comparison of three complete genomes of hyperthermophilic archaea.</title>
        <authorList>
            <person name="Lecompte O."/>
            <person name="Ripp R."/>
            <person name="Puzos-Barbe V."/>
            <person name="Duprat S."/>
            <person name="Heilig R."/>
            <person name="Dietrich J."/>
            <person name="Thierry J.C."/>
            <person name="Poch O."/>
        </authorList>
    </citation>
    <scope>NUCLEOTIDE SEQUENCE</scope>
    <source>
        <strain evidence="7">Orsay</strain>
    </source>
</reference>
<dbReference type="PANTHER" id="PTHR10849">
    <property type="entry name" value="NADH DEHYDROGENASE UBIQUINONE IRON-SULFUR PROTEIN 8, MITOCHONDRIAL"/>
    <property type="match status" value="1"/>
</dbReference>
<evidence type="ECO:0000256" key="2">
    <source>
        <dbReference type="ARBA" id="ARBA00022723"/>
    </source>
</evidence>
<dbReference type="InterPro" id="IPR017900">
    <property type="entry name" value="4Fe4S_Fe_S_CS"/>
</dbReference>
<gene>
    <name evidence="7" type="ordered locus">PAB1395</name>
</gene>
<dbReference type="SUPFAM" id="SSF54862">
    <property type="entry name" value="4Fe-4S ferredoxins"/>
    <property type="match status" value="1"/>
</dbReference>
<dbReference type="GO" id="GO:0016829">
    <property type="term" value="F:lyase activity"/>
    <property type="evidence" value="ECO:0007669"/>
    <property type="project" value="UniProtKB-KW"/>
</dbReference>
<evidence type="ECO:0000256" key="1">
    <source>
        <dbReference type="ARBA" id="ARBA00022485"/>
    </source>
</evidence>
<evidence type="ECO:0000256" key="3">
    <source>
        <dbReference type="ARBA" id="ARBA00022737"/>
    </source>
</evidence>
<keyword evidence="3" id="KW-0677">Repeat</keyword>
<dbReference type="InterPro" id="IPR017896">
    <property type="entry name" value="4Fe4S_Fe-S-bd"/>
</dbReference>
<dbReference type="Gene3D" id="3.30.70.3270">
    <property type="match status" value="1"/>
</dbReference>
<dbReference type="InterPro" id="IPR010226">
    <property type="entry name" value="NADH_quinone_OxRdtase_chainI"/>
</dbReference>
<evidence type="ECO:0000256" key="4">
    <source>
        <dbReference type="ARBA" id="ARBA00023004"/>
    </source>
</evidence>
<dbReference type="HOGENOM" id="CLU_067218_3_1_2"/>
<dbReference type="GO" id="GO:0046872">
    <property type="term" value="F:metal ion binding"/>
    <property type="evidence" value="ECO:0007669"/>
    <property type="project" value="UniProtKB-KW"/>
</dbReference>
<dbReference type="PROSITE" id="PS51379">
    <property type="entry name" value="4FE4S_FER_2"/>
    <property type="match status" value="2"/>
</dbReference>
<dbReference type="GO" id="GO:0016020">
    <property type="term" value="C:membrane"/>
    <property type="evidence" value="ECO:0007669"/>
    <property type="project" value="InterPro"/>
</dbReference>
<reference evidence="7" key="2">
    <citation type="journal article" date="2000" name="J. Mol. Biol.">
        <title>Archaeal homologs of eukaryotic methylation guide small nucleolar RNAs: lessons from the Pyrococcus genomes.</title>
        <authorList>
            <person name="Gaspin C."/>
            <person name="Cavaille J."/>
            <person name="Erauso G."/>
        </authorList>
    </citation>
    <scope>NUCLEOTIDE SEQUENCE</scope>
    <source>
        <strain evidence="7">Orsay</strain>
    </source>
</reference>
<evidence type="ECO:0000313" key="7">
    <source>
        <dbReference type="EMBL" id="CAB50377.1"/>
    </source>
</evidence>
<feature type="domain" description="4Fe-4S ferredoxin-type" evidence="6">
    <location>
        <begin position="78"/>
        <end position="107"/>
    </location>
</feature>
<dbReference type="KEGG" id="pab:PAB1395"/>
<name>Q9UYN5_PYRAB</name>
<feature type="domain" description="4Fe-4S ferredoxin-type" evidence="6">
    <location>
        <begin position="43"/>
        <end position="72"/>
    </location>
</feature>
<evidence type="ECO:0000313" key="10">
    <source>
        <dbReference type="Proteomes" id="UP000009139"/>
    </source>
</evidence>
<dbReference type="GO" id="GO:0003954">
    <property type="term" value="F:NADH dehydrogenase activity"/>
    <property type="evidence" value="ECO:0007669"/>
    <property type="project" value="TreeGrafter"/>
</dbReference>
<dbReference type="PIR" id="D75060">
    <property type="entry name" value="D75060"/>
</dbReference>
<keyword evidence="7" id="KW-0456">Lyase</keyword>
<reference evidence="7" key="1">
    <citation type="submission" date="1999-07" db="EMBL/GenBank/DDBJ databases">
        <authorList>
            <person name="Genoscope"/>
        </authorList>
    </citation>
    <scope>NUCLEOTIDE SEQUENCE</scope>
    <source>
        <strain evidence="7">Orsay</strain>
    </source>
</reference>
<protein>
    <submittedName>
        <fullName evidence="7">Formate hydrogen lyase subunit 6 (Hydrogenase 3 component F)</fullName>
    </submittedName>
    <submittedName>
        <fullName evidence="8">Hydrogenase-4 component b</fullName>
    </submittedName>
</protein>
<dbReference type="PATRIC" id="fig|272844.11.peg.1570"/>
<dbReference type="Pfam" id="PF12838">
    <property type="entry name" value="Fer4_7"/>
    <property type="match status" value="1"/>
</dbReference>
<reference evidence="7 9" key="4">
    <citation type="journal article" date="2003" name="Mol. Microbiol.">
        <title>An integrated analysis of the genome of the hyperthermophilic archaeon Pyrococcus abyssi.</title>
        <authorList>
            <person name="Cohen G."/>
            <person name="Barbe V."/>
            <person name="Flament D."/>
            <person name="Galperin M."/>
            <person name="Heilig R."/>
            <person name="Ripp R."/>
            <person name="Lecompte O."/>
            <person name="Prieur D."/>
            <person name="Poch O."/>
            <person name="Quellerou J."/>
            <person name="Thierry J.C."/>
            <person name="Van der Oost J."/>
            <person name="Weissenbach J."/>
            <person name="Zivanovic Y."/>
            <person name="Forterre P."/>
        </authorList>
    </citation>
    <scope>NUCLEOTIDE SEQUENCE [LARGE SCALE GENOMIC DNA]</scope>
    <source>
        <strain evidence="9">GE5 / Orsay</strain>
        <strain evidence="7">Orsay</strain>
    </source>
</reference>
<reference evidence="8 10" key="5">
    <citation type="journal article" date="2012" name="Curr. Microbiol.">
        <title>Re-annotation of two hyperthermophilic archaea Pyrococcus abyssi GE5 and Pyrococcus furiosus DSM 3638.</title>
        <authorList>
            <person name="Gao J."/>
            <person name="Wang J."/>
        </authorList>
    </citation>
    <scope>GENOME REANNOTATION</scope>
    <source>
        <strain evidence="8">GE5</strain>
        <strain evidence="10">GE5 / Orsay</strain>
    </source>
</reference>
<dbReference type="Proteomes" id="UP000009139">
    <property type="component" value="Chromosome"/>
</dbReference>
<dbReference type="GO" id="GO:0009060">
    <property type="term" value="P:aerobic respiration"/>
    <property type="evidence" value="ECO:0007669"/>
    <property type="project" value="TreeGrafter"/>
</dbReference>
<evidence type="ECO:0000313" key="9">
    <source>
        <dbReference type="Proteomes" id="UP000000810"/>
    </source>
</evidence>
<dbReference type="GO" id="GO:0051539">
    <property type="term" value="F:4 iron, 4 sulfur cluster binding"/>
    <property type="evidence" value="ECO:0007669"/>
    <property type="project" value="UniProtKB-KW"/>
</dbReference>
<organism evidence="7 9">
    <name type="scientific">Pyrococcus abyssi (strain GE5 / Orsay)</name>
    <dbReference type="NCBI Taxonomy" id="272844"/>
    <lineage>
        <taxon>Archaea</taxon>
        <taxon>Methanobacteriati</taxon>
        <taxon>Methanobacteriota</taxon>
        <taxon>Thermococci</taxon>
        <taxon>Thermococcales</taxon>
        <taxon>Thermococcaceae</taxon>
        <taxon>Pyrococcus</taxon>
    </lineage>
</organism>
<keyword evidence="2" id="KW-0479">Metal-binding</keyword>
<dbReference type="STRING" id="272844.PAB1395"/>
<dbReference type="AlphaFoldDB" id="Q9UYN5"/>
<dbReference type="eggNOG" id="arCOG01543">
    <property type="taxonomic scope" value="Archaea"/>
</dbReference>
<dbReference type="OrthoDB" id="23478at2157"/>
<accession>Q9UYN5</accession>
<keyword evidence="4" id="KW-0408">Iron</keyword>
<evidence type="ECO:0000313" key="8">
    <source>
        <dbReference type="EMBL" id="CCE70924.1"/>
    </source>
</evidence>
<dbReference type="RefSeq" id="WP_010868590.1">
    <property type="nucleotide sequence ID" value="NC_000868.1"/>
</dbReference>
<evidence type="ECO:0000259" key="6">
    <source>
        <dbReference type="PROSITE" id="PS51379"/>
    </source>
</evidence>
<dbReference type="PANTHER" id="PTHR10849:SF35">
    <property type="entry name" value="FORMATE HYDROGENLYASE SUBUNIT 6-RELATED"/>
    <property type="match status" value="1"/>
</dbReference>
<keyword evidence="1" id="KW-0004">4Fe-4S</keyword>
<dbReference type="EMBL" id="AJ248287">
    <property type="protein sequence ID" value="CAB50377.1"/>
    <property type="molecule type" value="Genomic_DNA"/>
</dbReference>
<dbReference type="Proteomes" id="UP000000810">
    <property type="component" value="Chromosome"/>
</dbReference>
<evidence type="ECO:0000256" key="5">
    <source>
        <dbReference type="ARBA" id="ARBA00023014"/>
    </source>
</evidence>
<proteinExistence type="predicted"/>